<name>A0AAW0FV73_9APHY</name>
<feature type="transmembrane region" description="Helical" evidence="2">
    <location>
        <begin position="27"/>
        <end position="50"/>
    </location>
</feature>
<feature type="transmembrane region" description="Helical" evidence="2">
    <location>
        <begin position="110"/>
        <end position="129"/>
    </location>
</feature>
<proteinExistence type="predicted"/>
<dbReference type="Proteomes" id="UP001385951">
    <property type="component" value="Unassembled WGS sequence"/>
</dbReference>
<keyword evidence="2" id="KW-1133">Transmembrane helix</keyword>
<protein>
    <recommendedName>
        <fullName evidence="5">Transmembrane protein</fullName>
    </recommendedName>
</protein>
<evidence type="ECO:0000313" key="3">
    <source>
        <dbReference type="EMBL" id="KAK7682775.1"/>
    </source>
</evidence>
<keyword evidence="4" id="KW-1185">Reference proteome</keyword>
<organism evidence="3 4">
    <name type="scientific">Cerrena zonata</name>
    <dbReference type="NCBI Taxonomy" id="2478898"/>
    <lineage>
        <taxon>Eukaryota</taxon>
        <taxon>Fungi</taxon>
        <taxon>Dikarya</taxon>
        <taxon>Basidiomycota</taxon>
        <taxon>Agaricomycotina</taxon>
        <taxon>Agaricomycetes</taxon>
        <taxon>Polyporales</taxon>
        <taxon>Cerrenaceae</taxon>
        <taxon>Cerrena</taxon>
    </lineage>
</organism>
<feature type="compositionally biased region" description="Basic and acidic residues" evidence="1">
    <location>
        <begin position="193"/>
        <end position="209"/>
    </location>
</feature>
<accession>A0AAW0FV73</accession>
<comment type="caution">
    <text evidence="3">The sequence shown here is derived from an EMBL/GenBank/DDBJ whole genome shotgun (WGS) entry which is preliminary data.</text>
</comment>
<keyword evidence="2" id="KW-0812">Transmembrane</keyword>
<dbReference type="AlphaFoldDB" id="A0AAW0FV73"/>
<reference evidence="3 4" key="1">
    <citation type="submission" date="2022-09" db="EMBL/GenBank/DDBJ databases">
        <authorList>
            <person name="Palmer J.M."/>
        </authorList>
    </citation>
    <scope>NUCLEOTIDE SEQUENCE [LARGE SCALE GENOMIC DNA]</scope>
    <source>
        <strain evidence="3 4">DSM 7382</strain>
    </source>
</reference>
<evidence type="ECO:0000256" key="1">
    <source>
        <dbReference type="SAM" id="MobiDB-lite"/>
    </source>
</evidence>
<evidence type="ECO:0000256" key="2">
    <source>
        <dbReference type="SAM" id="Phobius"/>
    </source>
</evidence>
<feature type="region of interest" description="Disordered" evidence="1">
    <location>
        <begin position="193"/>
        <end position="222"/>
    </location>
</feature>
<dbReference type="EMBL" id="JASBNA010000034">
    <property type="protein sequence ID" value="KAK7682775.1"/>
    <property type="molecule type" value="Genomic_DNA"/>
</dbReference>
<evidence type="ECO:0008006" key="5">
    <source>
        <dbReference type="Google" id="ProtNLM"/>
    </source>
</evidence>
<gene>
    <name evidence="3" type="ORF">QCA50_014158</name>
</gene>
<sequence>MLFQVLYASSVSKTIIGAGHLQISTNIFMGVITRAIAVATDAVVLGLTLWKTIHIFKVNKEVRANSKLTVMLVYNGSIQFCILLIINVVAMLLDVLSVATDTVSSNASTFIYIHDVITSIIFSHFILDLRSVYHSNPMETVTKHSTVHFASRVEGNMGATLSTQSYWASSGDETETIQHSEYPFYDGLTRTKEEASEPEHRYSNSHVDEVSADGNVELERMA</sequence>
<feature type="transmembrane region" description="Helical" evidence="2">
    <location>
        <begin position="71"/>
        <end position="90"/>
    </location>
</feature>
<evidence type="ECO:0000313" key="4">
    <source>
        <dbReference type="Proteomes" id="UP001385951"/>
    </source>
</evidence>
<keyword evidence="2" id="KW-0472">Membrane</keyword>